<name>A0A650EJ34_9BACT</name>
<proteinExistence type="predicted"/>
<dbReference type="EMBL" id="MN577570">
    <property type="protein sequence ID" value="QGT49699.1"/>
    <property type="molecule type" value="Genomic_DNA"/>
</dbReference>
<sequence length="154" mass="18360">MEQITLNNEQLSKLMNENRINLNCDGNSTIDIYDGNVSYNNNGEIYNLKSADFLFEKQKIDNLETIQYFQFLVCEYLNLSSREVIFYQKSAEEIVFKVRLIARKEVLIVLSDKRNAIVNCKNFFEDKDFITENQIGIYRRLGESNYYFRWVEEE</sequence>
<accession>A0A650EJ34</accession>
<dbReference type="AlphaFoldDB" id="A0A650EJ34"/>
<evidence type="ECO:0000313" key="1">
    <source>
        <dbReference type="EMBL" id="QGT49699.1"/>
    </source>
</evidence>
<protein>
    <submittedName>
        <fullName evidence="1">Uncharacterized protein</fullName>
    </submittedName>
</protein>
<organism evidence="1">
    <name type="scientific">uncultured Candidatus Melainabacteria bacterium</name>
    <dbReference type="NCBI Taxonomy" id="2682970"/>
    <lineage>
        <taxon>Bacteria</taxon>
        <taxon>Bacillati</taxon>
        <taxon>Candidatus Melainabacteria</taxon>
        <taxon>environmental samples</taxon>
    </lineage>
</organism>
<gene>
    <name evidence="1" type="ORF">Melaina855_0860</name>
</gene>
<reference evidence="1" key="1">
    <citation type="journal article" date="2020" name="J. ISSAAS">
        <title>Lactobacilli and other gastrointestinal microbiota of Peromyscus leucopus, reservoir host for agents of Lyme disease and other zoonoses in North America.</title>
        <authorList>
            <person name="Milovic A."/>
            <person name="Bassam K."/>
            <person name="Shao H."/>
            <person name="Chatzistamou I."/>
            <person name="Tufts D.M."/>
            <person name="Diuk-Wasser M."/>
            <person name="Barbour A.G."/>
        </authorList>
    </citation>
    <scope>NUCLEOTIDE SEQUENCE</scope>
    <source>
        <strain evidence="1">LL20</strain>
    </source>
</reference>